<keyword evidence="3" id="KW-0479">Metal-binding</keyword>
<dbReference type="InterPro" id="IPR006680">
    <property type="entry name" value="Amidohydro-rel"/>
</dbReference>
<evidence type="ECO:0008006" key="10">
    <source>
        <dbReference type="Google" id="ProtNLM"/>
    </source>
</evidence>
<evidence type="ECO:0000256" key="4">
    <source>
        <dbReference type="ARBA" id="ARBA00022801"/>
    </source>
</evidence>
<dbReference type="EMBL" id="KQ242223">
    <property type="protein sequence ID" value="KNC79924.1"/>
    <property type="molecule type" value="Genomic_DNA"/>
</dbReference>
<dbReference type="Pfam" id="PF01546">
    <property type="entry name" value="Peptidase_M20"/>
    <property type="match status" value="1"/>
</dbReference>
<dbReference type="Pfam" id="PF07687">
    <property type="entry name" value="M20_dimer"/>
    <property type="match status" value="1"/>
</dbReference>
<protein>
    <recommendedName>
        <fullName evidence="10">Amidohydrolase-related domain-containing protein</fullName>
    </recommendedName>
</protein>
<dbReference type="InterPro" id="IPR050072">
    <property type="entry name" value="Peptidase_M20A"/>
</dbReference>
<dbReference type="AlphaFoldDB" id="A0A0L0FTB9"/>
<dbReference type="Gene3D" id="2.30.40.10">
    <property type="entry name" value="Urease, subunit C, domain 1"/>
    <property type="match status" value="1"/>
</dbReference>
<dbReference type="Gene3D" id="3.40.630.10">
    <property type="entry name" value="Zn peptidases"/>
    <property type="match status" value="1"/>
</dbReference>
<dbReference type="SUPFAM" id="SSF55031">
    <property type="entry name" value="Bacterial exopeptidase dimerisation domain"/>
    <property type="match status" value="1"/>
</dbReference>
<keyword evidence="4" id="KW-0378">Hydrolase</keyword>
<dbReference type="PANTHER" id="PTHR43808:SF8">
    <property type="entry name" value="PEPTIDASE M20 DIMERISATION DOMAIN-CONTAINING PROTEIN"/>
    <property type="match status" value="1"/>
</dbReference>
<keyword evidence="9" id="KW-1185">Reference proteome</keyword>
<keyword evidence="5" id="KW-0862">Zinc</keyword>
<sequence>MTVASSDITQPNQRICAEWTWTGTSFERGIFVGIGADGVISSVELSESSDHNVNHVDGILLPGFVNAHSHAFQRLLRGKGEVYSSASKHNSFWGWRDEMYNLVNTLGAKEFKAACVLCFTEMLDAGITCVGEFHYFHHGDMPYQYDSIVLEAAKEVGIRIVLLNAYYEFAGCGKKELSEAQKRFETHDLDAYWKQLDSLSDYKRGVVAHSIRAVDPVELGLLVRGARDRNLPFHMHLEEQVAEIEQCKASFDNKTPLRVLLDLDISLDHVTLVHCTHSEDAEMQAFVARGGMVCVCPLTEGALADGLPNLQPMSGQICLGTDCNARIDFLEEMRWLEYGQRVKTNRRGAVCHVGTTWVPDLSAELLRYATEMGAKALGVDAGCIEVGKLADFVVLKVDCENVMEMLPTAIFGDAAVGGVCVGGKWVREYTSSSATVSADSRVRKGVTVDVGTGFVKNGNSGTPQKRARVEPCEEGSLDQSEAACVRRVMDAGDDVVALARSLVDINSTSGSEQHMAAAVTSWLVARGWNVAQQAVGSRYNLHCVRNHANGEVNSAPPKVYMNTHLDVVPPWFPSTVDDTNLYGRGACDTKSLIAAMLIAAQTLTETNRSAVGLLFVVSEETTHEGMIKANELGINPQYLIVGEPTDAKVVLLQKGILKCTLTAKGVAAHSGYPHLGRSAIDDMLGVLGEIRAYAFPQSESLGVTNVNVGKISGGQAVNALAEECSAELLFRLISAPETVLEVVEGVCSKYADVSAKVITKNDPVDMTYVNDLITGFDFGTACFNTDIPYFNFDGKAVLYGHGSITDAHCPREYIALKDLKSLVPAYVDLVKQLSDKC</sequence>
<feature type="domain" description="Peptidase M20 dimerisation" evidence="7">
    <location>
        <begin position="653"/>
        <end position="742"/>
    </location>
</feature>
<accession>A0A0L0FTB9</accession>
<dbReference type="InterPro" id="IPR036264">
    <property type="entry name" value="Bact_exopeptidase_dim_dom"/>
</dbReference>
<reference evidence="8 9" key="1">
    <citation type="submission" date="2011-02" db="EMBL/GenBank/DDBJ databases">
        <title>The Genome Sequence of Sphaeroforma arctica JP610.</title>
        <authorList>
            <consortium name="The Broad Institute Genome Sequencing Platform"/>
            <person name="Russ C."/>
            <person name="Cuomo C."/>
            <person name="Young S.K."/>
            <person name="Zeng Q."/>
            <person name="Gargeya S."/>
            <person name="Alvarado L."/>
            <person name="Berlin A."/>
            <person name="Chapman S.B."/>
            <person name="Chen Z."/>
            <person name="Freedman E."/>
            <person name="Gellesch M."/>
            <person name="Goldberg J."/>
            <person name="Griggs A."/>
            <person name="Gujja S."/>
            <person name="Heilman E."/>
            <person name="Heiman D."/>
            <person name="Howarth C."/>
            <person name="Mehta T."/>
            <person name="Neiman D."/>
            <person name="Pearson M."/>
            <person name="Roberts A."/>
            <person name="Saif S."/>
            <person name="Shea T."/>
            <person name="Shenoy N."/>
            <person name="Sisk P."/>
            <person name="Stolte C."/>
            <person name="Sykes S."/>
            <person name="White J."/>
            <person name="Yandava C."/>
            <person name="Burger G."/>
            <person name="Gray M.W."/>
            <person name="Holland P.W.H."/>
            <person name="King N."/>
            <person name="Lang F.B.F."/>
            <person name="Roger A.J."/>
            <person name="Ruiz-Trillo I."/>
            <person name="Haas B."/>
            <person name="Nusbaum C."/>
            <person name="Birren B."/>
        </authorList>
    </citation>
    <scope>NUCLEOTIDE SEQUENCE [LARGE SCALE GENOMIC DNA]</scope>
    <source>
        <strain evidence="8 9">JP610</strain>
    </source>
</reference>
<dbReference type="STRING" id="667725.A0A0L0FTB9"/>
<dbReference type="OrthoDB" id="3064516at2759"/>
<name>A0A0L0FTB9_9EUKA</name>
<evidence type="ECO:0000256" key="3">
    <source>
        <dbReference type="ARBA" id="ARBA00022723"/>
    </source>
</evidence>
<dbReference type="InterPro" id="IPR032466">
    <property type="entry name" value="Metal_Hydrolase"/>
</dbReference>
<dbReference type="Gene3D" id="3.20.20.140">
    <property type="entry name" value="Metal-dependent hydrolases"/>
    <property type="match status" value="1"/>
</dbReference>
<evidence type="ECO:0000313" key="9">
    <source>
        <dbReference type="Proteomes" id="UP000054560"/>
    </source>
</evidence>
<comment type="similarity">
    <text evidence="2">Belongs to the peptidase M20A family.</text>
</comment>
<feature type="domain" description="Amidohydrolase-related" evidence="6">
    <location>
        <begin position="59"/>
        <end position="426"/>
    </location>
</feature>
<evidence type="ECO:0000256" key="5">
    <source>
        <dbReference type="ARBA" id="ARBA00022833"/>
    </source>
</evidence>
<dbReference type="GO" id="GO:0016810">
    <property type="term" value="F:hydrolase activity, acting on carbon-nitrogen (but not peptide) bonds"/>
    <property type="evidence" value="ECO:0007669"/>
    <property type="project" value="InterPro"/>
</dbReference>
<organism evidence="8 9">
    <name type="scientific">Sphaeroforma arctica JP610</name>
    <dbReference type="NCBI Taxonomy" id="667725"/>
    <lineage>
        <taxon>Eukaryota</taxon>
        <taxon>Ichthyosporea</taxon>
        <taxon>Ichthyophonida</taxon>
        <taxon>Sphaeroforma</taxon>
    </lineage>
</organism>
<evidence type="ECO:0000313" key="8">
    <source>
        <dbReference type="EMBL" id="KNC79924.1"/>
    </source>
</evidence>
<dbReference type="InterPro" id="IPR011059">
    <property type="entry name" value="Metal-dep_hydrolase_composite"/>
</dbReference>
<dbReference type="eggNOG" id="KOG3968">
    <property type="taxonomic scope" value="Eukaryota"/>
</dbReference>
<dbReference type="InterPro" id="IPR002933">
    <property type="entry name" value="Peptidase_M20"/>
</dbReference>
<evidence type="ECO:0000259" key="7">
    <source>
        <dbReference type="Pfam" id="PF07687"/>
    </source>
</evidence>
<comment type="cofactor">
    <cofactor evidence="1">
        <name>Zn(2+)</name>
        <dbReference type="ChEBI" id="CHEBI:29105"/>
    </cofactor>
</comment>
<proteinExistence type="inferred from homology"/>
<dbReference type="eggNOG" id="KOG2275">
    <property type="taxonomic scope" value="Eukaryota"/>
</dbReference>
<dbReference type="GeneID" id="25908199"/>
<evidence type="ECO:0000259" key="6">
    <source>
        <dbReference type="Pfam" id="PF01979"/>
    </source>
</evidence>
<dbReference type="SUPFAM" id="SSF53187">
    <property type="entry name" value="Zn-dependent exopeptidases"/>
    <property type="match status" value="1"/>
</dbReference>
<dbReference type="GO" id="GO:0046872">
    <property type="term" value="F:metal ion binding"/>
    <property type="evidence" value="ECO:0007669"/>
    <property type="project" value="UniProtKB-KW"/>
</dbReference>
<dbReference type="SUPFAM" id="SSF51556">
    <property type="entry name" value="Metallo-dependent hydrolases"/>
    <property type="match status" value="1"/>
</dbReference>
<evidence type="ECO:0000256" key="1">
    <source>
        <dbReference type="ARBA" id="ARBA00001947"/>
    </source>
</evidence>
<dbReference type="Pfam" id="PF01979">
    <property type="entry name" value="Amidohydro_1"/>
    <property type="match status" value="1"/>
</dbReference>
<dbReference type="Proteomes" id="UP000054560">
    <property type="component" value="Unassembled WGS sequence"/>
</dbReference>
<dbReference type="InterPro" id="IPR011650">
    <property type="entry name" value="Peptidase_M20_dimer"/>
</dbReference>
<gene>
    <name evidence="8" type="ORF">SARC_07695</name>
</gene>
<evidence type="ECO:0000256" key="2">
    <source>
        <dbReference type="ARBA" id="ARBA00006247"/>
    </source>
</evidence>
<dbReference type="RefSeq" id="XP_014153826.1">
    <property type="nucleotide sequence ID" value="XM_014298351.1"/>
</dbReference>
<dbReference type="PANTHER" id="PTHR43808">
    <property type="entry name" value="ACETYLORNITHINE DEACETYLASE"/>
    <property type="match status" value="1"/>
</dbReference>
<dbReference type="Gene3D" id="3.30.70.360">
    <property type="match status" value="1"/>
</dbReference>